<keyword evidence="12" id="KW-0282">Flagellum</keyword>
<dbReference type="Pfam" id="PF03748">
    <property type="entry name" value="FliL"/>
    <property type="match status" value="1"/>
</dbReference>
<keyword evidence="10" id="KW-0997">Cell inner membrane</keyword>
<evidence type="ECO:0000256" key="5">
    <source>
        <dbReference type="ARBA" id="ARBA00022500"/>
    </source>
</evidence>
<evidence type="ECO:0000256" key="1">
    <source>
        <dbReference type="ARBA" id="ARBA00002254"/>
    </source>
</evidence>
<feature type="region of interest" description="Disordered" evidence="11">
    <location>
        <begin position="1"/>
        <end position="21"/>
    </location>
</feature>
<evidence type="ECO:0000256" key="3">
    <source>
        <dbReference type="ARBA" id="ARBA00008281"/>
    </source>
</evidence>
<evidence type="ECO:0000256" key="11">
    <source>
        <dbReference type="SAM" id="MobiDB-lite"/>
    </source>
</evidence>
<evidence type="ECO:0000256" key="2">
    <source>
        <dbReference type="ARBA" id="ARBA00004162"/>
    </source>
</evidence>
<evidence type="ECO:0000256" key="7">
    <source>
        <dbReference type="ARBA" id="ARBA00022779"/>
    </source>
</evidence>
<organism evidence="12 13">
    <name type="scientific">Sneathiella chungangensis</name>
    <dbReference type="NCBI Taxonomy" id="1418234"/>
    <lineage>
        <taxon>Bacteria</taxon>
        <taxon>Pseudomonadati</taxon>
        <taxon>Pseudomonadota</taxon>
        <taxon>Alphaproteobacteria</taxon>
        <taxon>Sneathiellales</taxon>
        <taxon>Sneathiellaceae</taxon>
        <taxon>Sneathiella</taxon>
    </lineage>
</organism>
<keyword evidence="8 10" id="KW-1133">Transmembrane helix</keyword>
<comment type="caution">
    <text evidence="12">The sequence shown here is derived from an EMBL/GenBank/DDBJ whole genome shotgun (WGS) entry which is preliminary data.</text>
</comment>
<protein>
    <recommendedName>
        <fullName evidence="10">Flagellar protein FliL</fullName>
    </recommendedName>
</protein>
<evidence type="ECO:0000256" key="9">
    <source>
        <dbReference type="ARBA" id="ARBA00023136"/>
    </source>
</evidence>
<dbReference type="GO" id="GO:0006935">
    <property type="term" value="P:chemotaxis"/>
    <property type="evidence" value="ECO:0007669"/>
    <property type="project" value="UniProtKB-KW"/>
</dbReference>
<sequence>MADEIDDEALDAEQDEDGEPKKRKKLSGKVLVLFILLPLLIIGGGAGGAYYAGVFDTPEPTEEEIAAKAAEMNKKVVFYDLPEMLVNLNSSTSSSSFLKLGVSLELADEAAIADLELLIPRIMDNFQVYLRELRKEDLNGSQGVFRLKEELLMRINNSATPVKVNDVLFKELLVQ</sequence>
<keyword evidence="4" id="KW-1003">Cell membrane</keyword>
<dbReference type="EMBL" id="WTVA01000001">
    <property type="protein sequence ID" value="MZR21241.1"/>
    <property type="molecule type" value="Genomic_DNA"/>
</dbReference>
<evidence type="ECO:0000256" key="10">
    <source>
        <dbReference type="RuleBase" id="RU364125"/>
    </source>
</evidence>
<dbReference type="GO" id="GO:0071978">
    <property type="term" value="P:bacterial-type flagellum-dependent swarming motility"/>
    <property type="evidence" value="ECO:0007669"/>
    <property type="project" value="TreeGrafter"/>
</dbReference>
<comment type="similarity">
    <text evidence="3 10">Belongs to the FliL family.</text>
</comment>
<keyword evidence="5 10" id="KW-0145">Chemotaxis</keyword>
<comment type="function">
    <text evidence="1 10">Controls the rotational direction of flagella during chemotaxis.</text>
</comment>
<evidence type="ECO:0000256" key="4">
    <source>
        <dbReference type="ARBA" id="ARBA00022475"/>
    </source>
</evidence>
<keyword evidence="12" id="KW-0969">Cilium</keyword>
<keyword evidence="13" id="KW-1185">Reference proteome</keyword>
<evidence type="ECO:0000256" key="6">
    <source>
        <dbReference type="ARBA" id="ARBA00022692"/>
    </source>
</evidence>
<comment type="subcellular location">
    <subcellularLocation>
        <location evidence="10">Cell inner membrane</location>
    </subcellularLocation>
    <subcellularLocation>
        <location evidence="2">Cell membrane</location>
        <topology evidence="2">Single-pass membrane protein</topology>
    </subcellularLocation>
</comment>
<evidence type="ECO:0000313" key="12">
    <source>
        <dbReference type="EMBL" id="MZR21241.1"/>
    </source>
</evidence>
<keyword evidence="9 10" id="KW-0472">Membrane</keyword>
<dbReference type="GO" id="GO:0005886">
    <property type="term" value="C:plasma membrane"/>
    <property type="evidence" value="ECO:0007669"/>
    <property type="project" value="UniProtKB-SubCell"/>
</dbReference>
<gene>
    <name evidence="12" type="ORF">GQF03_02745</name>
</gene>
<dbReference type="PANTHER" id="PTHR35091:SF2">
    <property type="entry name" value="FLAGELLAR PROTEIN FLIL"/>
    <property type="match status" value="1"/>
</dbReference>
<dbReference type="Proteomes" id="UP000445696">
    <property type="component" value="Unassembled WGS sequence"/>
</dbReference>
<feature type="compositionally biased region" description="Acidic residues" evidence="11">
    <location>
        <begin position="1"/>
        <end position="18"/>
    </location>
</feature>
<name>A0A845MC52_9PROT</name>
<feature type="transmembrane region" description="Helical" evidence="10">
    <location>
        <begin position="30"/>
        <end position="52"/>
    </location>
</feature>
<keyword evidence="6 10" id="KW-0812">Transmembrane</keyword>
<dbReference type="PANTHER" id="PTHR35091">
    <property type="entry name" value="FLAGELLAR PROTEIN FLIL"/>
    <property type="match status" value="1"/>
</dbReference>
<dbReference type="InterPro" id="IPR005503">
    <property type="entry name" value="FliL"/>
</dbReference>
<proteinExistence type="inferred from homology"/>
<reference evidence="12 13" key="1">
    <citation type="journal article" date="2014" name="Int. J. Syst. Evol. Microbiol.">
        <title>Sneathiella chungangensis sp. nov., isolated from a marine sand, and emended description of the genus Sneathiella.</title>
        <authorList>
            <person name="Siamphan C."/>
            <person name="Kim H."/>
            <person name="Lee J.S."/>
            <person name="Kim W."/>
        </authorList>
    </citation>
    <scope>NUCLEOTIDE SEQUENCE [LARGE SCALE GENOMIC DNA]</scope>
    <source>
        <strain evidence="12 13">KCTC 32476</strain>
    </source>
</reference>
<dbReference type="RefSeq" id="WP_161337647.1">
    <property type="nucleotide sequence ID" value="NZ_JBHSDG010000002.1"/>
</dbReference>
<keyword evidence="7 10" id="KW-0283">Flagellar rotation</keyword>
<evidence type="ECO:0000256" key="8">
    <source>
        <dbReference type="ARBA" id="ARBA00022989"/>
    </source>
</evidence>
<keyword evidence="12" id="KW-0966">Cell projection</keyword>
<dbReference type="GO" id="GO:0009425">
    <property type="term" value="C:bacterial-type flagellum basal body"/>
    <property type="evidence" value="ECO:0007669"/>
    <property type="project" value="InterPro"/>
</dbReference>
<accession>A0A845MC52</accession>
<dbReference type="AlphaFoldDB" id="A0A845MC52"/>
<dbReference type="OrthoDB" id="7304620at2"/>
<evidence type="ECO:0000313" key="13">
    <source>
        <dbReference type="Proteomes" id="UP000445696"/>
    </source>
</evidence>